<protein>
    <recommendedName>
        <fullName evidence="2">Archaetidylinositol phosphate synthase</fullName>
        <shortName evidence="2">AIP synthase</shortName>
        <ecNumber evidence="2">2.7.8.39</ecNumber>
    </recommendedName>
</protein>
<feature type="binding site" evidence="2">
    <location>
        <position position="67"/>
    </location>
    <ligand>
        <name>Mg(2+)</name>
        <dbReference type="ChEBI" id="CHEBI:18420"/>
        <label>2</label>
    </ligand>
</feature>
<keyword evidence="2" id="KW-1003">Cell membrane</keyword>
<evidence type="ECO:0000313" key="5">
    <source>
        <dbReference type="EMBL" id="AIF17259.1"/>
    </source>
</evidence>
<dbReference type="AlphaFoldDB" id="A0A075HN00"/>
<dbReference type="Pfam" id="PF01066">
    <property type="entry name" value="CDP-OH_P_transf"/>
    <property type="match status" value="1"/>
</dbReference>
<feature type="binding site" evidence="2">
    <location>
        <position position="88"/>
    </location>
    <ligand>
        <name>Mg(2+)</name>
        <dbReference type="ChEBI" id="CHEBI:18420"/>
        <label>2</label>
    </ligand>
</feature>
<keyword evidence="2" id="KW-0444">Lipid biosynthesis</keyword>
<dbReference type="EMBL" id="KF901076">
    <property type="protein sequence ID" value="AIF17259.1"/>
    <property type="molecule type" value="Genomic_DNA"/>
</dbReference>
<organism evidence="5">
    <name type="scientific">uncultured marine thaumarchaeote KM3_76_G12</name>
    <dbReference type="NCBI Taxonomy" id="1456285"/>
    <lineage>
        <taxon>Archaea</taxon>
        <taxon>Nitrososphaerota</taxon>
        <taxon>environmental samples</taxon>
    </lineage>
</organism>
<comment type="caution">
    <text evidence="2">Lacks conserved residue(s) required for the propagation of feature annotation.</text>
</comment>
<dbReference type="InterPro" id="IPR043130">
    <property type="entry name" value="CDP-OH_PTrfase_TM_dom"/>
</dbReference>
<feature type="binding site" evidence="2">
    <location>
        <position position="88"/>
    </location>
    <ligand>
        <name>Mg(2+)</name>
        <dbReference type="ChEBI" id="CHEBI:18420"/>
        <label>1</label>
    </ligand>
</feature>
<accession>A0A075HN00</accession>
<dbReference type="PROSITE" id="PS00379">
    <property type="entry name" value="CDP_ALCOHOL_P_TRANSF"/>
    <property type="match status" value="1"/>
</dbReference>
<keyword evidence="1 2" id="KW-0808">Transferase</keyword>
<keyword evidence="2" id="KW-0464">Manganese</keyword>
<comment type="function">
    <text evidence="2">Catalyzes the formation of archaetidylinositol phosphate (AIP) from CDP-archaeol (CDP-ArOH or CDP-2,3-bis-(O-phytanyl)-sn-glycerol) and 1L-myo-inositol 1-phosphate (IP or 1D-myo-inositol 3-phosphate). AIP is a precursor of archaetidyl-myo-inositol (AI), an ether-type inositol phospholipid ubiquitously distributed in archaea membranes and essential for glycolipid biosynthesis in archaea.</text>
</comment>
<comment type="subcellular location">
    <subcellularLocation>
        <location evidence="2">Cell membrane</location>
        <topology evidence="2">Multi-pass membrane protein</topology>
    </subcellularLocation>
</comment>
<evidence type="ECO:0000256" key="2">
    <source>
        <dbReference type="HAMAP-Rule" id="MF_02242"/>
    </source>
</evidence>
<comment type="catalytic activity">
    <reaction evidence="2">
        <text>CDP-2,3-bis-O-(phytanyl)-sn-glycerol + 1D-myo-inositol 3-phosphate = saturated 1-archaetidyl-1D-myo-inositol 3-phosphate + CMP + H(+)</text>
        <dbReference type="Rhea" id="RHEA:36823"/>
        <dbReference type="ChEBI" id="CHEBI:15378"/>
        <dbReference type="ChEBI" id="CHEBI:58401"/>
        <dbReference type="ChEBI" id="CHEBI:60377"/>
        <dbReference type="ChEBI" id="CHEBI:74004"/>
        <dbReference type="ChEBI" id="CHEBI:74006"/>
        <dbReference type="EC" id="2.7.8.39"/>
    </reaction>
</comment>
<dbReference type="InterPro" id="IPR048254">
    <property type="entry name" value="CDP_ALCOHOL_P_TRANSF_CS"/>
</dbReference>
<feature type="region of interest" description="Disordered" evidence="4">
    <location>
        <begin position="198"/>
        <end position="230"/>
    </location>
</feature>
<feature type="transmembrane region" description="Helical" evidence="2">
    <location>
        <begin position="150"/>
        <end position="178"/>
    </location>
</feature>
<dbReference type="UniPathway" id="UPA00085"/>
<dbReference type="GO" id="GO:0000287">
    <property type="term" value="F:magnesium ion binding"/>
    <property type="evidence" value="ECO:0007669"/>
    <property type="project" value="UniProtKB-UniRule"/>
</dbReference>
<dbReference type="Gene3D" id="1.20.120.1760">
    <property type="match status" value="1"/>
</dbReference>
<keyword evidence="2" id="KW-0812">Transmembrane</keyword>
<keyword evidence="2" id="KW-0479">Metal-binding</keyword>
<keyword evidence="2" id="KW-0443">Lipid metabolism</keyword>
<dbReference type="InterPro" id="IPR000462">
    <property type="entry name" value="CDP-OH_P_trans"/>
</dbReference>
<dbReference type="GO" id="GO:0008654">
    <property type="term" value="P:phospholipid biosynthetic process"/>
    <property type="evidence" value="ECO:0007669"/>
    <property type="project" value="UniProtKB-UniRule"/>
</dbReference>
<comment type="pathway">
    <text evidence="2">Lipid metabolism; phospholipid metabolism.</text>
</comment>
<feature type="transmembrane region" description="Helical" evidence="2">
    <location>
        <begin position="51"/>
        <end position="69"/>
    </location>
</feature>
<feature type="binding site" evidence="2">
    <location>
        <position position="67"/>
    </location>
    <ligand>
        <name>Mg(2+)</name>
        <dbReference type="ChEBI" id="CHEBI:18420"/>
        <label>1</label>
    </ligand>
</feature>
<dbReference type="GO" id="GO:0016780">
    <property type="term" value="F:phosphotransferase activity, for other substituted phosphate groups"/>
    <property type="evidence" value="ECO:0007669"/>
    <property type="project" value="UniProtKB-UniRule"/>
</dbReference>
<gene>
    <name evidence="5" type="primary">PGS1</name>
    <name evidence="5" type="synonym">pgsA</name>
</gene>
<evidence type="ECO:0000256" key="4">
    <source>
        <dbReference type="SAM" id="MobiDB-lite"/>
    </source>
</evidence>
<sequence length="230" mass="25157">MLNNLRDSLQPYLEKIGRGFASTGISPNGWSCVGLVFAFVSSFIYGWNVEFSLIIGGIVLLVAGFFDIVDGQVARVSKKVTKSGGFLDSVFDKIAEVAIFLGILVGGFAEPYLVFLAITFSLLVSYARSRAESLGVKLQGIGIGERAERLLVIAIVGIIGFMEYAVIIVIIIAAVTFIQRIIVTAKALKEPSEVIPKKTIMRTKSSTRKKSTRKKSTRKKSTRKKSTRKK</sequence>
<comment type="cofactor">
    <cofactor evidence="2">
        <name>Mn(2+)</name>
        <dbReference type="ChEBI" id="CHEBI:29035"/>
    </cofactor>
    <cofactor evidence="2">
        <name>Mg(2+)</name>
        <dbReference type="ChEBI" id="CHEBI:18420"/>
    </cofactor>
    <text evidence="2">Binds 2 Mg(2+) or Mn(2+) ions per subunit.</text>
</comment>
<keyword evidence="2" id="KW-1133">Transmembrane helix</keyword>
<evidence type="ECO:0000256" key="1">
    <source>
        <dbReference type="ARBA" id="ARBA00022679"/>
    </source>
</evidence>
<feature type="compositionally biased region" description="Basic residues" evidence="4">
    <location>
        <begin position="199"/>
        <end position="230"/>
    </location>
</feature>
<feature type="binding site" evidence="2">
    <location>
        <position position="92"/>
    </location>
    <ligand>
        <name>Mg(2+)</name>
        <dbReference type="ChEBI" id="CHEBI:18420"/>
        <label>2</label>
    </ligand>
</feature>
<keyword evidence="2" id="KW-0460">Magnesium</keyword>
<feature type="binding site" evidence="2">
    <location>
        <position position="70"/>
    </location>
    <ligand>
        <name>Mg(2+)</name>
        <dbReference type="ChEBI" id="CHEBI:18420"/>
        <label>1</label>
    </ligand>
</feature>
<comment type="similarity">
    <text evidence="2 3">Belongs to the CDP-alcohol phosphatidyltransferase class-I family.</text>
</comment>
<keyword evidence="2" id="KW-0472">Membrane</keyword>
<keyword evidence="2" id="KW-1208">Phospholipid metabolism</keyword>
<dbReference type="GO" id="GO:0005886">
    <property type="term" value="C:plasma membrane"/>
    <property type="evidence" value="ECO:0007669"/>
    <property type="project" value="UniProtKB-SubCell"/>
</dbReference>
<dbReference type="InterPro" id="IPR044270">
    <property type="entry name" value="AIP_synthase"/>
</dbReference>
<reference evidence="5" key="1">
    <citation type="journal article" date="2014" name="Genome Biol. Evol.">
        <title>Pangenome evidence for extensive interdomain horizontal transfer affecting lineage core and shell genes in uncultured planktonic thaumarchaeota and euryarchaeota.</title>
        <authorList>
            <person name="Deschamps P."/>
            <person name="Zivanovic Y."/>
            <person name="Moreira D."/>
            <person name="Rodriguez-Valera F."/>
            <person name="Lopez-Garcia P."/>
        </authorList>
    </citation>
    <scope>NUCLEOTIDE SEQUENCE</scope>
</reference>
<dbReference type="EC" id="2.7.8.39" evidence="2"/>
<feature type="active site" description="Proton acceptor" evidence="2">
    <location>
        <position position="92"/>
    </location>
</feature>
<evidence type="ECO:0000256" key="3">
    <source>
        <dbReference type="RuleBase" id="RU003750"/>
    </source>
</evidence>
<name>A0A075HN00_9ARCH</name>
<proteinExistence type="inferred from homology"/>
<dbReference type="HAMAP" id="MF_02242">
    <property type="entry name" value="AIP_synthase"/>
    <property type="match status" value="1"/>
</dbReference>